<sequence length="857" mass="90539">MRFRRTAYGLGLSLLLATLPHASLATPALTTTGVPTDPTPAIKLTRIGRYNPGPFRSADPRAAEIVDFDPQSQRMVLINGFNSALDIVDLSNPANPQLLTTIAITPTSSNVPNSVAVHNGLVAVAANAAVKTEPGRVVLFNRDGVFLNEITVGAVPDMLTFTPDGRRIVVAIEGEPNSYNQVDSVDPEGAVAIIDLPQNFASITTTSVLSSSLVGFTDFNLGGSRHAELDPQIRIFGPNASVAQDLEPEYLTISADSSKAYVTLQENNALALIDLNAGRVQWLKGLGYKNHNIVGYGLDPSDSDGANAIAPWPVLGMYQPDTISSYDANNQTYLVTANEGDARDYTGFTEEVRVKNVVLDSSVFTNATSLQQDAQLGRLNITNTKGSFGGLHHALYAFGARSFSIWDGTTGQLVFDSGDDLETRTAAAFPNNFNANNTAHSRDNRSDDKGPEPEALAVATIDGRSYAFVGLERMGGIMVYDVSIPQAPQFLEYFAARSFPSSYVTGTPDDLGPEGMHVIAAEDSPTGKPLLLVANEVSGSVSIYQITAQTPHMYLGLSDGLTSVQPNTPVIASLSLNNQQTEPNARPATELQVQYLMPSQLTYNDCTISSPLVGTCSQQNGIVSFNLTTPFSSASQGLLQVSTTVKPNATGTIEHQASLSYRDTGELQITVQASDTTTIGIAPLITSGLPAAASYGAAYSHTLTASGIPTPTLNLVGNLPAGLTFDSQSGILAGTPTTSGSFPNLIFQVSNGIGTMVTQSFTLTVAKAPLQVVADNQRRLFGQPNPPLSYQVTGLRLQDTAASALTGTLTTTATLTSPLGEYPISQGNLQAQHYHINFSAGTLTIAANAVYLPLIGK</sequence>
<keyword evidence="6" id="KW-1185">Reference proteome</keyword>
<feature type="region of interest" description="Disordered" evidence="1">
    <location>
        <begin position="429"/>
        <end position="452"/>
    </location>
</feature>
<feature type="compositionally biased region" description="Low complexity" evidence="1">
    <location>
        <begin position="429"/>
        <end position="439"/>
    </location>
</feature>
<evidence type="ECO:0000256" key="2">
    <source>
        <dbReference type="SAM" id="SignalP"/>
    </source>
</evidence>
<dbReference type="PANTHER" id="PTHR46928">
    <property type="entry name" value="MESENCHYME-SPECIFIC CELL SURFACE GLYCOPROTEIN"/>
    <property type="match status" value="1"/>
</dbReference>
<accession>A0ABP9WZA5</accession>
<evidence type="ECO:0000259" key="3">
    <source>
        <dbReference type="Pfam" id="PF18676"/>
    </source>
</evidence>
<dbReference type="InterPro" id="IPR011044">
    <property type="entry name" value="Quino_amine_DH_bsu"/>
</dbReference>
<dbReference type="PANTHER" id="PTHR46928:SF1">
    <property type="entry name" value="MESENCHYME-SPECIFIC CELL SURFACE GLYCOPROTEIN"/>
    <property type="match status" value="1"/>
</dbReference>
<dbReference type="InterPro" id="IPR015943">
    <property type="entry name" value="WD40/YVTN_repeat-like_dom_sf"/>
</dbReference>
<dbReference type="InterPro" id="IPR055188">
    <property type="entry name" value="Choice_anch_I"/>
</dbReference>
<feature type="chain" id="PRO_5047241673" evidence="2">
    <location>
        <begin position="26"/>
        <end position="857"/>
    </location>
</feature>
<dbReference type="EMBL" id="BAABRU010000005">
    <property type="protein sequence ID" value="GAA5527908.1"/>
    <property type="molecule type" value="Genomic_DNA"/>
</dbReference>
<feature type="domain" description="MBG" evidence="3">
    <location>
        <begin position="770"/>
        <end position="844"/>
    </location>
</feature>
<protein>
    <submittedName>
        <fullName evidence="5">Uncharacterized protein</fullName>
    </submittedName>
</protein>
<dbReference type="InterPro" id="IPR041286">
    <property type="entry name" value="MBG_2"/>
</dbReference>
<dbReference type="Pfam" id="PF05345">
    <property type="entry name" value="He_PIG"/>
    <property type="match status" value="1"/>
</dbReference>
<dbReference type="SUPFAM" id="SSF50974">
    <property type="entry name" value="Nitrous oxide reductase, N-terminal domain"/>
    <property type="match status" value="1"/>
</dbReference>
<evidence type="ECO:0000256" key="1">
    <source>
        <dbReference type="SAM" id="MobiDB-lite"/>
    </source>
</evidence>
<evidence type="ECO:0000259" key="4">
    <source>
        <dbReference type="Pfam" id="PF22494"/>
    </source>
</evidence>
<dbReference type="Pfam" id="PF18676">
    <property type="entry name" value="MBG_2"/>
    <property type="match status" value="1"/>
</dbReference>
<feature type="compositionally biased region" description="Basic and acidic residues" evidence="1">
    <location>
        <begin position="440"/>
        <end position="452"/>
    </location>
</feature>
<dbReference type="InterPro" id="IPR013783">
    <property type="entry name" value="Ig-like_fold"/>
</dbReference>
<dbReference type="Gene3D" id="2.130.10.10">
    <property type="entry name" value="YVTN repeat-like/Quinoprotein amine dehydrogenase"/>
    <property type="match status" value="1"/>
</dbReference>
<dbReference type="InterPro" id="IPR052956">
    <property type="entry name" value="Mesenchyme-surface_protein"/>
</dbReference>
<gene>
    <name evidence="5" type="ORF">Hgul01_01701</name>
</gene>
<dbReference type="Gene3D" id="2.60.40.10">
    <property type="entry name" value="Immunoglobulins"/>
    <property type="match status" value="1"/>
</dbReference>
<dbReference type="InterPro" id="IPR011045">
    <property type="entry name" value="N2O_reductase_N"/>
</dbReference>
<proteinExistence type="predicted"/>
<dbReference type="NCBIfam" id="NF038117">
    <property type="entry name" value="choice_anch_I"/>
    <property type="match status" value="1"/>
</dbReference>
<evidence type="ECO:0000313" key="6">
    <source>
        <dbReference type="Proteomes" id="UP001428290"/>
    </source>
</evidence>
<evidence type="ECO:0000313" key="5">
    <source>
        <dbReference type="EMBL" id="GAA5527908.1"/>
    </source>
</evidence>
<dbReference type="Proteomes" id="UP001428290">
    <property type="component" value="Unassembled WGS sequence"/>
</dbReference>
<reference evidence="5 6" key="1">
    <citation type="submission" date="2024-02" db="EMBL/GenBank/DDBJ databases">
        <title>Herpetosiphon gulosus NBRC 112829.</title>
        <authorList>
            <person name="Ichikawa N."/>
            <person name="Katano-Makiyama Y."/>
            <person name="Hidaka K."/>
        </authorList>
    </citation>
    <scope>NUCLEOTIDE SEQUENCE [LARGE SCALE GENOMIC DNA]</scope>
    <source>
        <strain evidence="5 6">NBRC 112829</strain>
    </source>
</reference>
<dbReference type="InterPro" id="IPR015919">
    <property type="entry name" value="Cadherin-like_sf"/>
</dbReference>
<feature type="signal peptide" evidence="2">
    <location>
        <begin position="1"/>
        <end position="25"/>
    </location>
</feature>
<keyword evidence="2" id="KW-0732">Signal</keyword>
<name>A0ABP9WZA5_9CHLR</name>
<dbReference type="RefSeq" id="WP_345721521.1">
    <property type="nucleotide sequence ID" value="NZ_BAABRU010000005.1"/>
</dbReference>
<dbReference type="SUPFAM" id="SSF50969">
    <property type="entry name" value="YVTN repeat-like/Quinoprotein amine dehydrogenase"/>
    <property type="match status" value="1"/>
</dbReference>
<dbReference type="Pfam" id="PF22494">
    <property type="entry name" value="choice_anch_I"/>
    <property type="match status" value="1"/>
</dbReference>
<dbReference type="SUPFAM" id="SSF49313">
    <property type="entry name" value="Cadherin-like"/>
    <property type="match status" value="1"/>
</dbReference>
<comment type="caution">
    <text evidence="5">The sequence shown here is derived from an EMBL/GenBank/DDBJ whole genome shotgun (WGS) entry which is preliminary data.</text>
</comment>
<feature type="domain" description="Choice-of-anchor I" evidence="4">
    <location>
        <begin position="62"/>
        <end position="546"/>
    </location>
</feature>
<organism evidence="5 6">
    <name type="scientific">Herpetosiphon gulosus</name>
    <dbReference type="NCBI Taxonomy" id="1973496"/>
    <lineage>
        <taxon>Bacteria</taxon>
        <taxon>Bacillati</taxon>
        <taxon>Chloroflexota</taxon>
        <taxon>Chloroflexia</taxon>
        <taxon>Herpetosiphonales</taxon>
        <taxon>Herpetosiphonaceae</taxon>
        <taxon>Herpetosiphon</taxon>
    </lineage>
</organism>